<comment type="caution">
    <text evidence="2">The sequence shown here is derived from an EMBL/GenBank/DDBJ whole genome shotgun (WGS) entry which is preliminary data.</text>
</comment>
<gene>
    <name evidence="2" type="ORF">ACHAW5_003037</name>
</gene>
<dbReference type="EMBL" id="JALLAZ020001263">
    <property type="protein sequence ID" value="KAL3777843.1"/>
    <property type="molecule type" value="Genomic_DNA"/>
</dbReference>
<feature type="transmembrane region" description="Helical" evidence="1">
    <location>
        <begin position="163"/>
        <end position="180"/>
    </location>
</feature>
<evidence type="ECO:0000313" key="2">
    <source>
        <dbReference type="EMBL" id="KAL3777843.1"/>
    </source>
</evidence>
<evidence type="ECO:0000313" key="3">
    <source>
        <dbReference type="Proteomes" id="UP001530315"/>
    </source>
</evidence>
<feature type="transmembrane region" description="Helical" evidence="1">
    <location>
        <begin position="119"/>
        <end position="143"/>
    </location>
</feature>
<keyword evidence="1" id="KW-0472">Membrane</keyword>
<proteinExistence type="predicted"/>
<keyword evidence="3" id="KW-1185">Reference proteome</keyword>
<reference evidence="2 3" key="1">
    <citation type="submission" date="2024-10" db="EMBL/GenBank/DDBJ databases">
        <title>Updated reference genomes for cyclostephanoid diatoms.</title>
        <authorList>
            <person name="Roberts W.R."/>
            <person name="Alverson A.J."/>
        </authorList>
    </citation>
    <scope>NUCLEOTIDE SEQUENCE [LARGE SCALE GENOMIC DNA]</scope>
    <source>
        <strain evidence="2 3">AJA276-08</strain>
    </source>
</reference>
<evidence type="ECO:0000256" key="1">
    <source>
        <dbReference type="SAM" id="Phobius"/>
    </source>
</evidence>
<organism evidence="2 3">
    <name type="scientific">Stephanodiscus triporus</name>
    <dbReference type="NCBI Taxonomy" id="2934178"/>
    <lineage>
        <taxon>Eukaryota</taxon>
        <taxon>Sar</taxon>
        <taxon>Stramenopiles</taxon>
        <taxon>Ochrophyta</taxon>
        <taxon>Bacillariophyta</taxon>
        <taxon>Coscinodiscophyceae</taxon>
        <taxon>Thalassiosirophycidae</taxon>
        <taxon>Stephanodiscales</taxon>
        <taxon>Stephanodiscaceae</taxon>
        <taxon>Stephanodiscus</taxon>
    </lineage>
</organism>
<keyword evidence="1" id="KW-1133">Transmembrane helix</keyword>
<keyword evidence="1" id="KW-0812">Transmembrane</keyword>
<name>A0ABD3NR01_9STRA</name>
<dbReference type="Proteomes" id="UP001530315">
    <property type="component" value="Unassembled WGS sequence"/>
</dbReference>
<protein>
    <submittedName>
        <fullName evidence="2">Uncharacterized protein</fullName>
    </submittedName>
</protein>
<dbReference type="AlphaFoldDB" id="A0ABD3NR01"/>
<feature type="transmembrane region" description="Helical" evidence="1">
    <location>
        <begin position="35"/>
        <end position="55"/>
    </location>
</feature>
<accession>A0ABD3NR01</accession>
<feature type="transmembrane region" description="Helical" evidence="1">
    <location>
        <begin position="75"/>
        <end position="98"/>
    </location>
</feature>
<sequence>MHRRPSSRDDDYDYDYDDAGCCSVGTDRAMSCLQVLDVSIGISLLVYGSLILRRSASATTTRSFDASASEEEDGAMAAISSCYIFGSVHLTTSALGLYSRHFVAGCRRCGMYASAVGGAYFAFAYFTVVVALLIDGTGFLTYLDEHKEVMYLKSNVYENTERMMPLIYAILIVLGSLEASR</sequence>